<name>A0ACB8XTK0_ARCLA</name>
<keyword evidence="2" id="KW-1185">Reference proteome</keyword>
<sequence>MCGGGDHGGCKYQAAFNAIQTQNHLEASSAVNRDAGKRFSGEMKHENRDQKRIRELEKTEKKEDELEDEEIND</sequence>
<organism evidence="1 2">
    <name type="scientific">Arctium lappa</name>
    <name type="common">Greater burdock</name>
    <name type="synonym">Lappa major</name>
    <dbReference type="NCBI Taxonomy" id="4217"/>
    <lineage>
        <taxon>Eukaryota</taxon>
        <taxon>Viridiplantae</taxon>
        <taxon>Streptophyta</taxon>
        <taxon>Embryophyta</taxon>
        <taxon>Tracheophyta</taxon>
        <taxon>Spermatophyta</taxon>
        <taxon>Magnoliopsida</taxon>
        <taxon>eudicotyledons</taxon>
        <taxon>Gunneridae</taxon>
        <taxon>Pentapetalae</taxon>
        <taxon>asterids</taxon>
        <taxon>campanulids</taxon>
        <taxon>Asterales</taxon>
        <taxon>Asteraceae</taxon>
        <taxon>Carduoideae</taxon>
        <taxon>Cardueae</taxon>
        <taxon>Arctiinae</taxon>
        <taxon>Arctium</taxon>
    </lineage>
</organism>
<evidence type="ECO:0000313" key="1">
    <source>
        <dbReference type="EMBL" id="KAI3673753.1"/>
    </source>
</evidence>
<dbReference type="EMBL" id="CM042061">
    <property type="protein sequence ID" value="KAI3673753.1"/>
    <property type="molecule type" value="Genomic_DNA"/>
</dbReference>
<comment type="caution">
    <text evidence="1">The sequence shown here is derived from an EMBL/GenBank/DDBJ whole genome shotgun (WGS) entry which is preliminary data.</text>
</comment>
<reference evidence="1 2" key="2">
    <citation type="journal article" date="2022" name="Mol. Ecol. Resour.">
        <title>The genomes of chicory, endive, great burdock and yacon provide insights into Asteraceae paleo-polyploidization history and plant inulin production.</title>
        <authorList>
            <person name="Fan W."/>
            <person name="Wang S."/>
            <person name="Wang H."/>
            <person name="Wang A."/>
            <person name="Jiang F."/>
            <person name="Liu H."/>
            <person name="Zhao H."/>
            <person name="Xu D."/>
            <person name="Zhang Y."/>
        </authorList>
    </citation>
    <scope>NUCLEOTIDE SEQUENCE [LARGE SCALE GENOMIC DNA]</scope>
    <source>
        <strain evidence="2">cv. Niubang</strain>
    </source>
</reference>
<protein>
    <submittedName>
        <fullName evidence="1">Uncharacterized protein</fullName>
    </submittedName>
</protein>
<evidence type="ECO:0000313" key="2">
    <source>
        <dbReference type="Proteomes" id="UP001055879"/>
    </source>
</evidence>
<proteinExistence type="predicted"/>
<reference evidence="2" key="1">
    <citation type="journal article" date="2022" name="Mol. Ecol. Resour.">
        <title>The genomes of chicory, endive, great burdock and yacon provide insights into Asteraceae palaeo-polyploidization history and plant inulin production.</title>
        <authorList>
            <person name="Fan W."/>
            <person name="Wang S."/>
            <person name="Wang H."/>
            <person name="Wang A."/>
            <person name="Jiang F."/>
            <person name="Liu H."/>
            <person name="Zhao H."/>
            <person name="Xu D."/>
            <person name="Zhang Y."/>
        </authorList>
    </citation>
    <scope>NUCLEOTIDE SEQUENCE [LARGE SCALE GENOMIC DNA]</scope>
    <source>
        <strain evidence="2">cv. Niubang</strain>
    </source>
</reference>
<dbReference type="Proteomes" id="UP001055879">
    <property type="component" value="Linkage Group LG15"/>
</dbReference>
<accession>A0ACB8XTK0</accession>
<gene>
    <name evidence="1" type="ORF">L6452_39883</name>
</gene>